<name>A0A9X7VZT7_9BACL</name>
<feature type="transmembrane region" description="Helical" evidence="2">
    <location>
        <begin position="12"/>
        <end position="31"/>
    </location>
</feature>
<accession>A0A9X7VZT7</accession>
<dbReference type="AlphaFoldDB" id="A0A9X7VZT7"/>
<organism evidence="3 4">
    <name type="scientific">Alicyclobacillus mengziensis</name>
    <dbReference type="NCBI Taxonomy" id="2931921"/>
    <lineage>
        <taxon>Bacteria</taxon>
        <taxon>Bacillati</taxon>
        <taxon>Bacillota</taxon>
        <taxon>Bacilli</taxon>
        <taxon>Bacillales</taxon>
        <taxon>Alicyclobacillaceae</taxon>
        <taxon>Alicyclobacillus</taxon>
    </lineage>
</organism>
<protein>
    <submittedName>
        <fullName evidence="3">Uncharacterized protein</fullName>
    </submittedName>
</protein>
<evidence type="ECO:0000313" key="4">
    <source>
        <dbReference type="Proteomes" id="UP000663505"/>
    </source>
</evidence>
<proteinExistence type="predicted"/>
<gene>
    <name evidence="3" type="ORF">JZ786_03565</name>
</gene>
<evidence type="ECO:0000313" key="3">
    <source>
        <dbReference type="EMBL" id="QSO48103.1"/>
    </source>
</evidence>
<evidence type="ECO:0000256" key="1">
    <source>
        <dbReference type="SAM" id="Coils"/>
    </source>
</evidence>
<keyword evidence="1" id="KW-0175">Coiled coil</keyword>
<feature type="coiled-coil region" evidence="1">
    <location>
        <begin position="43"/>
        <end position="70"/>
    </location>
</feature>
<dbReference type="Proteomes" id="UP000663505">
    <property type="component" value="Chromosome"/>
</dbReference>
<dbReference type="RefSeq" id="WP_206657438.1">
    <property type="nucleotide sequence ID" value="NZ_CP071182.1"/>
</dbReference>
<keyword evidence="2" id="KW-0812">Transmembrane</keyword>
<dbReference type="KEGG" id="afx:JZ786_03565"/>
<reference evidence="3 4" key="1">
    <citation type="submission" date="2021-02" db="EMBL/GenBank/DDBJ databases">
        <title>Alicyclobacillus curvatus sp. nov. and Alicyclobacillus mengziensis sp. nov., two acidophilic bacteria isolated from acid mine drainage.</title>
        <authorList>
            <person name="Huang Y."/>
        </authorList>
    </citation>
    <scope>NUCLEOTIDE SEQUENCE [LARGE SCALE GENOMIC DNA]</scope>
    <source>
        <strain evidence="3 4">S30H14</strain>
    </source>
</reference>
<keyword evidence="2" id="KW-0472">Membrane</keyword>
<dbReference type="EMBL" id="CP071182">
    <property type="protein sequence ID" value="QSO48103.1"/>
    <property type="molecule type" value="Genomic_DNA"/>
</dbReference>
<keyword evidence="2" id="KW-1133">Transmembrane helix</keyword>
<keyword evidence="4" id="KW-1185">Reference proteome</keyword>
<evidence type="ECO:0000256" key="2">
    <source>
        <dbReference type="SAM" id="Phobius"/>
    </source>
</evidence>
<sequence length="85" mass="10216">MIIGFGFGSPLTAILMLLATSAISYLIWRLFRGPGNRLNKPTRAQLRRYYQEQRERARELSRKFDISDEEIERRIDEEFKDDHRR</sequence>